<keyword evidence="1" id="KW-0472">Membrane</keyword>
<dbReference type="RefSeq" id="WP_193801605.1">
    <property type="nucleotide sequence ID" value="NZ_JADEWC010000029.1"/>
</dbReference>
<feature type="transmembrane region" description="Helical" evidence="1">
    <location>
        <begin position="52"/>
        <end position="76"/>
    </location>
</feature>
<feature type="transmembrane region" description="Helical" evidence="1">
    <location>
        <begin position="153"/>
        <end position="177"/>
    </location>
</feature>
<reference evidence="2 3" key="1">
    <citation type="submission" date="2020-10" db="EMBL/GenBank/DDBJ databases">
        <authorList>
            <person name="Castelo-Branco R."/>
            <person name="Eusebio N."/>
            <person name="Adriana R."/>
            <person name="Vieira A."/>
            <person name="Brugerolle De Fraissinette N."/>
            <person name="Rezende De Castro R."/>
            <person name="Schneider M.P."/>
            <person name="Vasconcelos V."/>
            <person name="Leao P.N."/>
        </authorList>
    </citation>
    <scope>NUCLEOTIDE SEQUENCE [LARGE SCALE GENOMIC DNA]</scope>
    <source>
        <strain evidence="2 3">LEGE 03274</strain>
    </source>
</reference>
<feature type="transmembrane region" description="Helical" evidence="1">
    <location>
        <begin position="234"/>
        <end position="252"/>
    </location>
</feature>
<evidence type="ECO:0000313" key="3">
    <source>
        <dbReference type="Proteomes" id="UP000654604"/>
    </source>
</evidence>
<evidence type="ECO:0000256" key="1">
    <source>
        <dbReference type="SAM" id="Phobius"/>
    </source>
</evidence>
<accession>A0ABR9V783</accession>
<keyword evidence="1" id="KW-1133">Transmembrane helix</keyword>
<organism evidence="2 3">
    <name type="scientific">Cyanobacterium stanieri LEGE 03274</name>
    <dbReference type="NCBI Taxonomy" id="1828756"/>
    <lineage>
        <taxon>Bacteria</taxon>
        <taxon>Bacillati</taxon>
        <taxon>Cyanobacteriota</taxon>
        <taxon>Cyanophyceae</taxon>
        <taxon>Oscillatoriophycideae</taxon>
        <taxon>Chroococcales</taxon>
        <taxon>Geminocystaceae</taxon>
        <taxon>Cyanobacterium</taxon>
    </lineage>
</organism>
<name>A0ABR9V783_9CHRO</name>
<dbReference type="PANTHER" id="PTHR43471">
    <property type="entry name" value="ABC TRANSPORTER PERMEASE"/>
    <property type="match status" value="1"/>
</dbReference>
<keyword evidence="1" id="KW-0812">Transmembrane</keyword>
<dbReference type="Proteomes" id="UP000654604">
    <property type="component" value="Unassembled WGS sequence"/>
</dbReference>
<proteinExistence type="predicted"/>
<dbReference type="PANTHER" id="PTHR43471:SF10">
    <property type="entry name" value="SLL1107 PROTEIN"/>
    <property type="match status" value="1"/>
</dbReference>
<keyword evidence="3" id="KW-1185">Reference proteome</keyword>
<feature type="transmembrane region" description="Helical" evidence="1">
    <location>
        <begin position="21"/>
        <end position="40"/>
    </location>
</feature>
<protein>
    <submittedName>
        <fullName evidence="2">ABC transporter permease subunit</fullName>
    </submittedName>
</protein>
<dbReference type="Pfam" id="PF12679">
    <property type="entry name" value="ABC2_membrane_2"/>
    <property type="match status" value="1"/>
</dbReference>
<gene>
    <name evidence="2" type="ORF">IQ215_11725</name>
</gene>
<comment type="caution">
    <text evidence="2">The sequence shown here is derived from an EMBL/GenBank/DDBJ whole genome shotgun (WGS) entry which is preliminary data.</text>
</comment>
<feature type="transmembrane region" description="Helical" evidence="1">
    <location>
        <begin position="104"/>
        <end position="124"/>
    </location>
</feature>
<sequence>MNITRISAIAHNGFREVIRDRILYVIGFFALLLLLASRILPSIAVSADDKILLDLGIGAINLLGVIVAIFVGTGLINKEIEKKTVLILVPKPINTAEFIIGKHIGLVAVLTILVGVMTMLYLGIMAISGVEYPLGSLVIALIYILLELSLLTAVAITFGVFTSSILATLLSFGVYIMGHLSRDLLELGKITENESIQNLTRTLFLILPDLERLNLKNEAVYNILPPTGELINSFIYALLYIVLLLTMSVIIFSRRQF</sequence>
<dbReference type="EMBL" id="JADEWC010000029">
    <property type="protein sequence ID" value="MBE9223366.1"/>
    <property type="molecule type" value="Genomic_DNA"/>
</dbReference>
<feature type="transmembrane region" description="Helical" evidence="1">
    <location>
        <begin position="130"/>
        <end position="146"/>
    </location>
</feature>
<evidence type="ECO:0000313" key="2">
    <source>
        <dbReference type="EMBL" id="MBE9223366.1"/>
    </source>
</evidence>